<keyword evidence="3" id="KW-1185">Reference proteome</keyword>
<dbReference type="CDD" id="cd04301">
    <property type="entry name" value="NAT_SF"/>
    <property type="match status" value="1"/>
</dbReference>
<organism evidence="2 3">
    <name type="scientific">Kribbella pittospori</name>
    <dbReference type="NCBI Taxonomy" id="722689"/>
    <lineage>
        <taxon>Bacteria</taxon>
        <taxon>Bacillati</taxon>
        <taxon>Actinomycetota</taxon>
        <taxon>Actinomycetes</taxon>
        <taxon>Propionibacteriales</taxon>
        <taxon>Kribbellaceae</taxon>
        <taxon>Kribbella</taxon>
    </lineage>
</organism>
<proteinExistence type="predicted"/>
<dbReference type="OrthoDB" id="3239945at2"/>
<evidence type="ECO:0000259" key="1">
    <source>
        <dbReference type="PROSITE" id="PS51186"/>
    </source>
</evidence>
<feature type="domain" description="N-acetyltransferase" evidence="1">
    <location>
        <begin position="4"/>
        <end position="187"/>
    </location>
</feature>
<dbReference type="InterPro" id="IPR016181">
    <property type="entry name" value="Acyl_CoA_acyltransferase"/>
</dbReference>
<reference evidence="2 3" key="1">
    <citation type="submission" date="2019-02" db="EMBL/GenBank/DDBJ databases">
        <title>Kribbella capetownensis sp. nov. and Kribbella speibonae sp. nov., isolated from soil.</title>
        <authorList>
            <person name="Curtis S.M."/>
            <person name="Norton I."/>
            <person name="Everest G.J."/>
            <person name="Meyers P.R."/>
        </authorList>
    </citation>
    <scope>NUCLEOTIDE SEQUENCE [LARGE SCALE GENOMIC DNA]</scope>
    <source>
        <strain evidence="2 3">NRRL B-24813</strain>
    </source>
</reference>
<gene>
    <name evidence="2" type="ORF">E0H73_45300</name>
</gene>
<dbReference type="InterPro" id="IPR000182">
    <property type="entry name" value="GNAT_dom"/>
</dbReference>
<dbReference type="Pfam" id="PF00583">
    <property type="entry name" value="Acetyltransf_1"/>
    <property type="match status" value="1"/>
</dbReference>
<accession>A0A4R0JRX5</accession>
<dbReference type="GO" id="GO:0016747">
    <property type="term" value="F:acyltransferase activity, transferring groups other than amino-acyl groups"/>
    <property type="evidence" value="ECO:0007669"/>
    <property type="project" value="InterPro"/>
</dbReference>
<dbReference type="RefSeq" id="WP_131367477.1">
    <property type="nucleotide sequence ID" value="NZ_SJKB01000041.1"/>
</dbReference>
<dbReference type="Proteomes" id="UP000291144">
    <property type="component" value="Unassembled WGS sequence"/>
</dbReference>
<dbReference type="EMBL" id="SJKB01000041">
    <property type="protein sequence ID" value="TCC44835.1"/>
    <property type="molecule type" value="Genomic_DNA"/>
</dbReference>
<evidence type="ECO:0000313" key="3">
    <source>
        <dbReference type="Proteomes" id="UP000291144"/>
    </source>
</evidence>
<dbReference type="Gene3D" id="3.40.630.30">
    <property type="match status" value="1"/>
</dbReference>
<dbReference type="SUPFAM" id="SSF55729">
    <property type="entry name" value="Acyl-CoA N-acyltransferases (Nat)"/>
    <property type="match status" value="1"/>
</dbReference>
<name>A0A4R0JRX5_9ACTN</name>
<keyword evidence="2" id="KW-0808">Transferase</keyword>
<evidence type="ECO:0000313" key="2">
    <source>
        <dbReference type="EMBL" id="TCC44835.1"/>
    </source>
</evidence>
<dbReference type="AlphaFoldDB" id="A0A4R0JRX5"/>
<dbReference type="PROSITE" id="PS51186">
    <property type="entry name" value="GNAT"/>
    <property type="match status" value="1"/>
</dbReference>
<comment type="caution">
    <text evidence="2">The sequence shown here is derived from an EMBL/GenBank/DDBJ whole genome shotgun (WGS) entry which is preliminary data.</text>
</comment>
<sequence>MTTMRVVPATAVMWPQLGRVFGPREKNPTSCWCQRFCQHDEPDNRSALQREVHEADLPVGLLAILDDDVVGWTRVVPRSTLPGITGNRALARILDDDPDAWWVSCFLVRREQRGSGIGVALLEAAVDWAAQHGASVLDGHPVDADRLAGTPSPSAIFTGTLAMFQRAGFAEIGRTYRTRPVMRRELMHP</sequence>
<protein>
    <submittedName>
        <fullName evidence="2">GNAT family N-acetyltransferase</fullName>
    </submittedName>
</protein>